<comment type="caution">
    <text evidence="1">The sequence shown here is derived from an EMBL/GenBank/DDBJ whole genome shotgun (WGS) entry which is preliminary data.</text>
</comment>
<dbReference type="Pfam" id="PF05135">
    <property type="entry name" value="Phage_connect_1"/>
    <property type="match status" value="1"/>
</dbReference>
<dbReference type="Proteomes" id="UP001596022">
    <property type="component" value="Unassembled WGS sequence"/>
</dbReference>
<gene>
    <name evidence="1" type="ORF">ACFO4N_07855</name>
</gene>
<reference evidence="2" key="1">
    <citation type="journal article" date="2019" name="Int. J. Syst. Evol. Microbiol.">
        <title>The Global Catalogue of Microorganisms (GCM) 10K type strain sequencing project: providing services to taxonomists for standard genome sequencing and annotation.</title>
        <authorList>
            <consortium name="The Broad Institute Genomics Platform"/>
            <consortium name="The Broad Institute Genome Sequencing Center for Infectious Disease"/>
            <person name="Wu L."/>
            <person name="Ma J."/>
        </authorList>
    </citation>
    <scope>NUCLEOTIDE SEQUENCE [LARGE SCALE GENOMIC DNA]</scope>
    <source>
        <strain evidence="2">CGMCC 1.16306</strain>
    </source>
</reference>
<keyword evidence="2" id="KW-1185">Reference proteome</keyword>
<evidence type="ECO:0000313" key="2">
    <source>
        <dbReference type="Proteomes" id="UP001596022"/>
    </source>
</evidence>
<dbReference type="InterPro" id="IPR021146">
    <property type="entry name" value="Phage_gp6-like_head-tail"/>
</dbReference>
<evidence type="ECO:0000313" key="1">
    <source>
        <dbReference type="EMBL" id="MFC4618649.1"/>
    </source>
</evidence>
<protein>
    <submittedName>
        <fullName evidence="1">Phage head-tail connector protein</fullName>
    </submittedName>
</protein>
<accession>A0ABV9GN88</accession>
<dbReference type="EMBL" id="JBHSFW010000002">
    <property type="protein sequence ID" value="MFC4618649.1"/>
    <property type="molecule type" value="Genomic_DNA"/>
</dbReference>
<sequence length="107" mass="12688">MLERLKVRIPDIDETLAEELIKTATDRILLRIGLRQESLPAELESIGVEIVTAMYNRHQMNHEGVTEEKVDVFSIRFIDDLLRPYEAELLEYREMLKDDEDRKVRFL</sequence>
<name>A0ABV9GN88_9BACL</name>
<proteinExistence type="predicted"/>
<organism evidence="1 2">
    <name type="scientific">Camelliibacillus cellulosilyticus</name>
    <dbReference type="NCBI Taxonomy" id="2174486"/>
    <lineage>
        <taxon>Bacteria</taxon>
        <taxon>Bacillati</taxon>
        <taxon>Bacillota</taxon>
        <taxon>Bacilli</taxon>
        <taxon>Bacillales</taxon>
        <taxon>Sporolactobacillaceae</taxon>
        <taxon>Camelliibacillus</taxon>
    </lineage>
</organism>
<dbReference type="RefSeq" id="WP_376845689.1">
    <property type="nucleotide sequence ID" value="NZ_JBHSFW010000002.1"/>
</dbReference>